<organism evidence="2 3">
    <name type="scientific">[Bacillus] enclensis</name>
    <dbReference type="NCBI Taxonomy" id="1402860"/>
    <lineage>
        <taxon>Bacteria</taxon>
        <taxon>Bacillati</taxon>
        <taxon>Bacillota</taxon>
        <taxon>Bacilli</taxon>
        <taxon>Bacillales</taxon>
        <taxon>Bacillaceae</taxon>
        <taxon>Rossellomorea</taxon>
    </lineage>
</organism>
<name>A0A1C4D0E4_9BACI</name>
<dbReference type="Proteomes" id="UP000181997">
    <property type="component" value="Unassembled WGS sequence"/>
</dbReference>
<reference evidence="3" key="1">
    <citation type="submission" date="2016-08" db="EMBL/GenBank/DDBJ databases">
        <authorList>
            <person name="Varghese N."/>
            <person name="Submissions Spin"/>
        </authorList>
    </citation>
    <scope>NUCLEOTIDE SEQUENCE [LARGE SCALE GENOMIC DNA]</scope>
    <source>
        <strain evidence="3">SGD-1123</strain>
    </source>
</reference>
<dbReference type="RefSeq" id="WP_156416151.1">
    <property type="nucleotide sequence ID" value="NZ_FMAU01000004.1"/>
</dbReference>
<feature type="coiled-coil region" evidence="1">
    <location>
        <begin position="4"/>
        <end position="31"/>
    </location>
</feature>
<sequence>MATLQTLEQRIDRLEKLNEELIKKVARTNVENFYLSQRVTALEQGFEYPNPALKTTS</sequence>
<protein>
    <submittedName>
        <fullName evidence="2">Uncharacterized protein</fullName>
    </submittedName>
</protein>
<dbReference type="OrthoDB" id="2923635at2"/>
<accession>A0A1C4D0E4</accession>
<keyword evidence="1" id="KW-0175">Coiled coil</keyword>
<evidence type="ECO:0000256" key="1">
    <source>
        <dbReference type="SAM" id="Coils"/>
    </source>
</evidence>
<gene>
    <name evidence="2" type="ORF">GA0061094_3437</name>
</gene>
<keyword evidence="3" id="KW-1185">Reference proteome</keyword>
<evidence type="ECO:0000313" key="2">
    <source>
        <dbReference type="EMBL" id="SCC24796.1"/>
    </source>
</evidence>
<evidence type="ECO:0000313" key="3">
    <source>
        <dbReference type="Proteomes" id="UP000181997"/>
    </source>
</evidence>
<proteinExistence type="predicted"/>
<dbReference type="EMBL" id="FMAU01000004">
    <property type="protein sequence ID" value="SCC24796.1"/>
    <property type="molecule type" value="Genomic_DNA"/>
</dbReference>
<dbReference type="AlphaFoldDB" id="A0A1C4D0E4"/>